<dbReference type="Proteomes" id="UP000593765">
    <property type="component" value="Chromosome"/>
</dbReference>
<evidence type="ECO:0000313" key="2">
    <source>
        <dbReference type="EMBL" id="QOV88439.1"/>
    </source>
</evidence>
<proteinExistence type="predicted"/>
<feature type="region of interest" description="Disordered" evidence="1">
    <location>
        <begin position="91"/>
        <end position="111"/>
    </location>
</feature>
<dbReference type="EMBL" id="CP063458">
    <property type="protein sequence ID" value="QOV88439.1"/>
    <property type="molecule type" value="Genomic_DNA"/>
</dbReference>
<dbReference type="KEGG" id="hbs:IPV69_19615"/>
<evidence type="ECO:0000256" key="1">
    <source>
        <dbReference type="SAM" id="MobiDB-lite"/>
    </source>
</evidence>
<dbReference type="RefSeq" id="WP_206291422.1">
    <property type="nucleotide sequence ID" value="NZ_CP063458.1"/>
</dbReference>
<evidence type="ECO:0000313" key="3">
    <source>
        <dbReference type="Proteomes" id="UP000593765"/>
    </source>
</evidence>
<accession>A0A7M2WSP4</accession>
<feature type="region of interest" description="Disordered" evidence="1">
    <location>
        <begin position="125"/>
        <end position="145"/>
    </location>
</feature>
<gene>
    <name evidence="2" type="ORF">IPV69_19615</name>
</gene>
<reference evidence="2 3" key="1">
    <citation type="submission" date="2020-10" db="EMBL/GenBank/DDBJ databases">
        <title>Wide distribution of Phycisphaera-like planctomycetes from WD2101 soil group in peatlands and genome analysis of the first cultivated representative.</title>
        <authorList>
            <person name="Dedysh S.N."/>
            <person name="Beletsky A.V."/>
            <person name="Ivanova A."/>
            <person name="Kulichevskaya I.S."/>
            <person name="Suzina N.E."/>
            <person name="Philippov D.A."/>
            <person name="Rakitin A.L."/>
            <person name="Mardanov A.V."/>
            <person name="Ravin N.V."/>
        </authorList>
    </citation>
    <scope>NUCLEOTIDE SEQUENCE [LARGE SCALE GENOMIC DNA]</scope>
    <source>
        <strain evidence="2 3">M1803</strain>
    </source>
</reference>
<feature type="compositionally biased region" description="Polar residues" evidence="1">
    <location>
        <begin position="98"/>
        <end position="111"/>
    </location>
</feature>
<protein>
    <submittedName>
        <fullName evidence="2">Uncharacterized protein</fullName>
    </submittedName>
</protein>
<sequence>MRTLSTADQARLKTLRTQFESGRNISPAECMELDFLAKTAGVNVASPPPPSVPPVSAPVARQPSSLELIQTSLATPTPAAESRPVYSLIPGGLVPGRPSNTLGGDFVTSDQMSKMSPRSLMMLHFGDGRGVPKPPPKFGGFERDE</sequence>
<organism evidence="2 3">
    <name type="scientific">Humisphaera borealis</name>
    <dbReference type="NCBI Taxonomy" id="2807512"/>
    <lineage>
        <taxon>Bacteria</taxon>
        <taxon>Pseudomonadati</taxon>
        <taxon>Planctomycetota</taxon>
        <taxon>Phycisphaerae</taxon>
        <taxon>Tepidisphaerales</taxon>
        <taxon>Tepidisphaeraceae</taxon>
        <taxon>Humisphaera</taxon>
    </lineage>
</organism>
<keyword evidence="3" id="KW-1185">Reference proteome</keyword>
<dbReference type="AlphaFoldDB" id="A0A7M2WSP4"/>
<name>A0A7M2WSP4_9BACT</name>